<accession>A0A420WFF1</accession>
<dbReference type="PANTHER" id="PTHR47327">
    <property type="entry name" value="FI18240P1-RELATED"/>
    <property type="match status" value="1"/>
</dbReference>
<evidence type="ECO:0000259" key="1">
    <source>
        <dbReference type="PROSITE" id="PS50948"/>
    </source>
</evidence>
<dbReference type="InterPro" id="IPR003609">
    <property type="entry name" value="Pan_app"/>
</dbReference>
<name>A0A420WFF1_9PROT</name>
<dbReference type="AlphaFoldDB" id="A0A420WFF1"/>
<dbReference type="Proteomes" id="UP000282211">
    <property type="component" value="Unassembled WGS sequence"/>
</dbReference>
<keyword evidence="3" id="KW-1185">Reference proteome</keyword>
<dbReference type="EMBL" id="RBII01000002">
    <property type="protein sequence ID" value="RKQ69711.1"/>
    <property type="molecule type" value="Genomic_DNA"/>
</dbReference>
<dbReference type="InterPro" id="IPR052774">
    <property type="entry name" value="Celegans_DevNeuronal_Protein"/>
</dbReference>
<dbReference type="PROSITE" id="PS50948">
    <property type="entry name" value="PAN"/>
    <property type="match status" value="2"/>
</dbReference>
<dbReference type="PANTHER" id="PTHR47327:SF1">
    <property type="entry name" value="RE15579P"/>
    <property type="match status" value="1"/>
</dbReference>
<dbReference type="CDD" id="cd01099">
    <property type="entry name" value="PAN_AP_HGF"/>
    <property type="match status" value="2"/>
</dbReference>
<dbReference type="Pfam" id="PF00024">
    <property type="entry name" value="PAN_1"/>
    <property type="match status" value="2"/>
</dbReference>
<dbReference type="SUPFAM" id="SSF57414">
    <property type="entry name" value="Hairpin loop containing domain-like"/>
    <property type="match status" value="2"/>
</dbReference>
<dbReference type="GO" id="GO:0009653">
    <property type="term" value="P:anatomical structure morphogenesis"/>
    <property type="evidence" value="ECO:0007669"/>
    <property type="project" value="TreeGrafter"/>
</dbReference>
<dbReference type="SMART" id="SM00473">
    <property type="entry name" value="PAN_AP"/>
    <property type="match status" value="2"/>
</dbReference>
<feature type="domain" description="Apple" evidence="1">
    <location>
        <begin position="895"/>
        <end position="991"/>
    </location>
</feature>
<evidence type="ECO:0000313" key="2">
    <source>
        <dbReference type="EMBL" id="RKQ69711.1"/>
    </source>
</evidence>
<sequence>MVVSGARQSIRTSPFELCEAFGIFNTDCNRGRSIMLKFLSRRKKLSLSTAGVSLMAAGMAFGYAGEDILSGAPFHHFDISLRALAGDNAIKGRTGGDTFPGIGFSPAAATAIGWHADYIDSYLYSPIWWAEGFSDAGGLADKDNRLKASLAQFHHLERLHFDDLFTVSGVEDTWRRYGGGTLAGLEWAASQNDVAAAYNILGVSVHAVQDFYSHSSFISTEANRNKTWQCSTPSQRRNNLYTGAYETPERAAQHHHGKVSLECSVFRTAQYKQMEDFADIACSGVSPYNQSTFCISYRQCPTGNTNLDVQSVAGRIPSALVLNPKGIALDSSYLAKPGGITRGLLNDNGRFITGKSNNFVSLEQCDLISNFGVSCDEGAAHAQSCPVETTRSCASDHERIFATSKLLATESTAQWVKSIDGYMSVQHPSFWNRVRSGQTKDVSLKSRTQQFEDFSQMPFQFLSAGPYPVNNPRLGTHTFEKSADGWYLRLRLKTADKQGAGTDADIIASVKSSAGTQDFTLDYMPIGSNASTSLALTSVQSDTPMGRALAYNDFERGDNDVYTIGPIKGAPISLTLKSKAATTGDAVEAVFNDVGEKIKNFFDPSKLAVNFGSIEDVVGNDVKTINFSELRGASNKTYTLVGDGKSEGKYSISVKITDKGTSGLDNQTKAAGHRNFEIVPQSLKVIRESDVDGFLSDSDEPFAFGSFTAFNGSLTQQEQFVHFPVKIRVRPQLKDQSFSYKMDPVNDGMDSGDVKSLTWPTLTATLAPNGAVVLAAAFFESDEETDADRNRSFNNFVTGVEKAEPAPFSKSLSTIGSAAGSEWALAEIDVYGFYRSDVVKTKSLYSSRQGWTIPGNGTRTFRLNTSAPRTIGRVDDIFKWTKGSISTLSGGAEICGGPQSAQFSQNENTVSDQFSRTENAALSGYNDKTFNNYTVAQCQSACLNEKSFYCKSFDYGKETGRCDLSKNDASGKTSLKRDYPGNPYDHYKRVSKASQAAIAEKFSHTRNAALSGYNHKSFSNYTVAQCQSACVNEDSFYCKSIDYNKNTGQCDLSKNDASAGLSLSTDYPGNPYDHYKRLSK</sequence>
<comment type="caution">
    <text evidence="2">The sequence shown here is derived from an EMBL/GenBank/DDBJ whole genome shotgun (WGS) entry which is preliminary data.</text>
</comment>
<proteinExistence type="predicted"/>
<dbReference type="Gene3D" id="3.50.4.10">
    <property type="entry name" value="Hepatocyte Growth Factor"/>
    <property type="match status" value="2"/>
</dbReference>
<evidence type="ECO:0000313" key="3">
    <source>
        <dbReference type="Proteomes" id="UP000282211"/>
    </source>
</evidence>
<reference evidence="2 3" key="1">
    <citation type="submission" date="2018-10" db="EMBL/GenBank/DDBJ databases">
        <title>Genomic Encyclopedia of Type Strains, Phase IV (KMG-IV): sequencing the most valuable type-strain genomes for metagenomic binning, comparative biology and taxonomic classification.</title>
        <authorList>
            <person name="Goeker M."/>
        </authorList>
    </citation>
    <scope>NUCLEOTIDE SEQUENCE [LARGE SCALE GENOMIC DNA]</scope>
    <source>
        <strain evidence="2 3">DSM 22008</strain>
    </source>
</reference>
<protein>
    <submittedName>
        <fullName evidence="2">PAN domain-containing protein</fullName>
    </submittedName>
</protein>
<feature type="domain" description="Apple" evidence="1">
    <location>
        <begin position="997"/>
        <end position="1079"/>
    </location>
</feature>
<dbReference type="InParanoid" id="A0A420WFF1"/>
<gene>
    <name evidence="2" type="ORF">DES40_2515</name>
</gene>
<organism evidence="2 3">
    <name type="scientific">Litorimonas taeanensis</name>
    <dbReference type="NCBI Taxonomy" id="568099"/>
    <lineage>
        <taxon>Bacteria</taxon>
        <taxon>Pseudomonadati</taxon>
        <taxon>Pseudomonadota</taxon>
        <taxon>Alphaproteobacteria</taxon>
        <taxon>Maricaulales</taxon>
        <taxon>Robiginitomaculaceae</taxon>
    </lineage>
</organism>